<dbReference type="RefSeq" id="WP_145907111.1">
    <property type="nucleotide sequence ID" value="NZ_BAAAMZ010000038.1"/>
</dbReference>
<evidence type="ECO:0000313" key="4">
    <source>
        <dbReference type="Proteomes" id="UP000317940"/>
    </source>
</evidence>
<dbReference type="InterPro" id="IPR015943">
    <property type="entry name" value="WD40/YVTN_repeat-like_dom_sf"/>
</dbReference>
<dbReference type="PROSITE" id="PS50294">
    <property type="entry name" value="WD_REPEATS_REGION"/>
    <property type="match status" value="1"/>
</dbReference>
<name>A0A561UP31_9ACTN</name>
<evidence type="ECO:0000256" key="1">
    <source>
        <dbReference type="PROSITE-ProRule" id="PRU00221"/>
    </source>
</evidence>
<dbReference type="InterPro" id="IPR001680">
    <property type="entry name" value="WD40_rpt"/>
</dbReference>
<dbReference type="PANTHER" id="PTHR19879:SF9">
    <property type="entry name" value="TRANSCRIPTION INITIATION FACTOR TFIID SUBUNIT 5"/>
    <property type="match status" value="1"/>
</dbReference>
<reference evidence="3 4" key="1">
    <citation type="submission" date="2019-06" db="EMBL/GenBank/DDBJ databases">
        <title>Sequencing the genomes of 1000 actinobacteria strains.</title>
        <authorList>
            <person name="Klenk H.-P."/>
        </authorList>
    </citation>
    <scope>NUCLEOTIDE SEQUENCE [LARGE SCALE GENOMIC DNA]</scope>
    <source>
        <strain evidence="3 4">DSM 44826</strain>
    </source>
</reference>
<dbReference type="OrthoDB" id="134501at2"/>
<dbReference type="Gene3D" id="2.130.10.10">
    <property type="entry name" value="YVTN repeat-like/Quinoprotein amine dehydrogenase"/>
    <property type="match status" value="2"/>
</dbReference>
<organism evidence="3 4">
    <name type="scientific">Kitasatospora viridis</name>
    <dbReference type="NCBI Taxonomy" id="281105"/>
    <lineage>
        <taxon>Bacteria</taxon>
        <taxon>Bacillati</taxon>
        <taxon>Actinomycetota</taxon>
        <taxon>Actinomycetes</taxon>
        <taxon>Kitasatosporales</taxon>
        <taxon>Streptomycetaceae</taxon>
        <taxon>Kitasatospora</taxon>
    </lineage>
</organism>
<evidence type="ECO:0000256" key="2">
    <source>
        <dbReference type="SAM" id="Phobius"/>
    </source>
</evidence>
<accession>A0A561UP31</accession>
<dbReference type="Proteomes" id="UP000317940">
    <property type="component" value="Unassembled WGS sequence"/>
</dbReference>
<dbReference type="PANTHER" id="PTHR19879">
    <property type="entry name" value="TRANSCRIPTION INITIATION FACTOR TFIID"/>
    <property type="match status" value="1"/>
</dbReference>
<feature type="repeat" description="WD" evidence="1">
    <location>
        <begin position="175"/>
        <end position="205"/>
    </location>
</feature>
<keyword evidence="2" id="KW-1133">Transmembrane helix</keyword>
<proteinExistence type="predicted"/>
<gene>
    <name evidence="3" type="ORF">FHX73_114996</name>
</gene>
<dbReference type="SMART" id="SM00320">
    <property type="entry name" value="WD40"/>
    <property type="match status" value="5"/>
</dbReference>
<comment type="caution">
    <text evidence="3">The sequence shown here is derived from an EMBL/GenBank/DDBJ whole genome shotgun (WGS) entry which is preliminary data.</text>
</comment>
<keyword evidence="2" id="KW-0812">Transmembrane</keyword>
<feature type="transmembrane region" description="Helical" evidence="2">
    <location>
        <begin position="28"/>
        <end position="48"/>
    </location>
</feature>
<dbReference type="EMBL" id="VIWT01000001">
    <property type="protein sequence ID" value="TWG01109.1"/>
    <property type="molecule type" value="Genomic_DNA"/>
</dbReference>
<protein>
    <submittedName>
        <fullName evidence="3">WD domain G-beta repeat uncharacterized protein</fullName>
    </submittedName>
</protein>
<dbReference type="SUPFAM" id="SSF50978">
    <property type="entry name" value="WD40 repeat-like"/>
    <property type="match status" value="1"/>
</dbReference>
<dbReference type="PROSITE" id="PS50082">
    <property type="entry name" value="WD_REPEATS_2"/>
    <property type="match status" value="3"/>
</dbReference>
<dbReference type="AlphaFoldDB" id="A0A561UP31"/>
<feature type="repeat" description="WD" evidence="1">
    <location>
        <begin position="213"/>
        <end position="254"/>
    </location>
</feature>
<keyword evidence="4" id="KW-1185">Reference proteome</keyword>
<dbReference type="Pfam" id="PF00400">
    <property type="entry name" value="WD40"/>
    <property type="match status" value="3"/>
</dbReference>
<keyword evidence="2" id="KW-0472">Membrane</keyword>
<dbReference type="InterPro" id="IPR036322">
    <property type="entry name" value="WD40_repeat_dom_sf"/>
</dbReference>
<sequence length="390" mass="39218">MEGDLTGAGRPAGTPSDRRAYLVRGLRWGLVTAVVVAIGFTLLGWSGLDTPAGDGRGCLTAFSPGGTFLAVVDRGGKGQVRDLAAGRVAVTFSIPVPKVSSGSLACSTDGLGGIDASAFSVVLGPDGRSIVTGLPYDSANSLAPAGLRNAATGRTVAALSVAQPDGTVLPPDATAFSADGRTLAGSTDDGQLYLWDTATGRRTTTFTPLVPYDPNSPDPLDAVALSPDGSTVATGSRLGRLGIWDVRTGKNTVNLLPDASAGDPQPITTVAFSPDGRTVASGGSTGVVRLWDVATGRNTLTLPVSGLGNSGDNVVPLRTVLFSPDGRSLVTLGQGDDTIGRWDVATGSRTATYTGGPADGGVVSGLAFTAQGRLEVASIDGTAVHVWTAG</sequence>
<keyword evidence="1" id="KW-0853">WD repeat</keyword>
<evidence type="ECO:0000313" key="3">
    <source>
        <dbReference type="EMBL" id="TWG01109.1"/>
    </source>
</evidence>
<feature type="repeat" description="WD" evidence="1">
    <location>
        <begin position="260"/>
        <end position="301"/>
    </location>
</feature>